<protein>
    <submittedName>
        <fullName evidence="1">RHS repeat-associated core domain-containing protein</fullName>
    </submittedName>
</protein>
<dbReference type="Proteomes" id="UP001049200">
    <property type="component" value="Unassembled WGS sequence"/>
</dbReference>
<sequence length="365" mass="41567">MASSQPILRCRYGYDPLDRLINQTLASAPAHQRFYCKSRLSTEIQGDIGYSIFQQDDLLLAQQKRQHDAVESTLLATDLQRSVLQTLKAELRHPIAYSPYGHRRAESGLTSLLGFNGERADRVTGCYLLGNGYRAFNPVLMRFNSPDNLSPFGNGGLNPYAYCLADPVNFYDQNGHMPLSKIFTSFPSSRRALTTAKAPRNGYMQEIRMIDDAAFTFIDNYKGNRRLNIKAHGEPGISSKPSKIVFKDRQLTPEELHTELLQKNYDFEKYENIRILACHSAEGGRNSFAAEFSHLTRKPVKGFKGIVVANNDPQDILEQFNYSRQHYPDDPYSDLDTFFRIQTHHVKKGKSINFHPEKVLHIRNG</sequence>
<evidence type="ECO:0000313" key="1">
    <source>
        <dbReference type="EMBL" id="MBV4520659.1"/>
    </source>
</evidence>
<gene>
    <name evidence="1" type="ORF">KVG88_11335</name>
</gene>
<reference evidence="1" key="1">
    <citation type="submission" date="2021-06" db="EMBL/GenBank/DDBJ databases">
        <title>Updating the genus Pseudomonas: Description of 43 new species and partition of the Pseudomonas putida group.</title>
        <authorList>
            <person name="Girard L."/>
            <person name="Lood C."/>
            <person name="Vandamme P."/>
            <person name="Rokni-Zadeh H."/>
            <person name="Van Noort V."/>
            <person name="Hofte M."/>
            <person name="Lavigne R."/>
            <person name="De Mot R."/>
        </authorList>
    </citation>
    <scope>NUCLEOTIDE SEQUENCE</scope>
    <source>
        <strain evidence="1">SWRI74</strain>
    </source>
</reference>
<accession>A0ABS6QP02</accession>
<dbReference type="NCBIfam" id="TIGR03696">
    <property type="entry name" value="Rhs_assc_core"/>
    <property type="match status" value="1"/>
</dbReference>
<name>A0ABS6QP02_9PSED</name>
<proteinExistence type="predicted"/>
<evidence type="ECO:0000313" key="2">
    <source>
        <dbReference type="Proteomes" id="UP001049200"/>
    </source>
</evidence>
<comment type="caution">
    <text evidence="1">The sequence shown here is derived from an EMBL/GenBank/DDBJ whole genome shotgun (WGS) entry which is preliminary data.</text>
</comment>
<dbReference type="EMBL" id="JAHSTU010000003">
    <property type="protein sequence ID" value="MBV4520659.1"/>
    <property type="molecule type" value="Genomic_DNA"/>
</dbReference>
<organism evidence="1 2">
    <name type="scientific">Pseudomonas azerbaijanoccidentalis</name>
    <dbReference type="NCBI Taxonomy" id="2842347"/>
    <lineage>
        <taxon>Bacteria</taxon>
        <taxon>Pseudomonadati</taxon>
        <taxon>Pseudomonadota</taxon>
        <taxon>Gammaproteobacteria</taxon>
        <taxon>Pseudomonadales</taxon>
        <taxon>Pseudomonadaceae</taxon>
        <taxon>Pseudomonas</taxon>
    </lineage>
</organism>
<dbReference type="InterPro" id="IPR022385">
    <property type="entry name" value="Rhs_assc_core"/>
</dbReference>
<dbReference type="RefSeq" id="WP_217871371.1">
    <property type="nucleotide sequence ID" value="NZ_JAHSTU010000003.1"/>
</dbReference>
<keyword evidence="2" id="KW-1185">Reference proteome</keyword>